<feature type="non-terminal residue" evidence="1">
    <location>
        <position position="1"/>
    </location>
</feature>
<gene>
    <name evidence="1" type="ORF">B7463_g11192</name>
</gene>
<dbReference type="EMBL" id="NCSJ02000359">
    <property type="protein sequence ID" value="RFU25145.1"/>
    <property type="molecule type" value="Genomic_DNA"/>
</dbReference>
<name>A0A3E2GVD6_SCYLI</name>
<organism evidence="1 2">
    <name type="scientific">Scytalidium lignicola</name>
    <name type="common">Hyphomycete</name>
    <dbReference type="NCBI Taxonomy" id="5539"/>
    <lineage>
        <taxon>Eukaryota</taxon>
        <taxon>Fungi</taxon>
        <taxon>Dikarya</taxon>
        <taxon>Ascomycota</taxon>
        <taxon>Pezizomycotina</taxon>
        <taxon>Leotiomycetes</taxon>
        <taxon>Leotiomycetes incertae sedis</taxon>
        <taxon>Scytalidium</taxon>
    </lineage>
</organism>
<feature type="non-terminal residue" evidence="1">
    <location>
        <position position="455"/>
    </location>
</feature>
<sequence length="455" mass="51898">MHILKQVYTSSVNDSKYSTAAAWVQEHMLEEPVCEKCAENPNLKDEDRLSVQEIATFIQDLGIPDALAGSKPIIRDDQPWEETLSGNGTPLQCLDRCRHIRFGEAIHAQGIELFIAFSRMPIGKETFLIEEQHTLWIDGVVLPSLRNILPRTSMQHFPATWAIGARKMRAKHNEHRTWDVGGTHPIHYPVQEAFVPGLWEAMLSRLSDPCLALFRRMFIVIQIYGTKLVWNNSSFSALCSNMLAELDNSINRAYLIREKAYFDVGKETISKSAWVHWRKMCCLKHWLASVDPKTYVGHRVFPVSGTRDAATMSIESTQKHFLHLHVVHAKRYNSYKELVDAGKIFPFTNRNIESMLVPTNLLQLWAKAGGAPSRSKYVEHLVTEAGKRSYSESKKRSNLAFSGSQGESFGTREEYRMLLEVVEVLDLDSQPCRLAEPLPYYSVPLRLRYSYVASL</sequence>
<reference evidence="1 2" key="1">
    <citation type="submission" date="2018-05" db="EMBL/GenBank/DDBJ databases">
        <title>Draft genome sequence of Scytalidium lignicola DSM 105466, a ubiquitous saprotrophic fungus.</title>
        <authorList>
            <person name="Buettner E."/>
            <person name="Gebauer A.M."/>
            <person name="Hofrichter M."/>
            <person name="Liers C."/>
            <person name="Kellner H."/>
        </authorList>
    </citation>
    <scope>NUCLEOTIDE SEQUENCE [LARGE SCALE GENOMIC DNA]</scope>
    <source>
        <strain evidence="1 2">DSM 105466</strain>
    </source>
</reference>
<protein>
    <submittedName>
        <fullName evidence="1">Uncharacterized protein</fullName>
    </submittedName>
</protein>
<dbReference type="Proteomes" id="UP000258309">
    <property type="component" value="Unassembled WGS sequence"/>
</dbReference>
<accession>A0A3E2GVD6</accession>
<comment type="caution">
    <text evidence="1">The sequence shown here is derived from an EMBL/GenBank/DDBJ whole genome shotgun (WGS) entry which is preliminary data.</text>
</comment>
<dbReference type="OrthoDB" id="5002781at2759"/>
<keyword evidence="2" id="KW-1185">Reference proteome</keyword>
<evidence type="ECO:0000313" key="2">
    <source>
        <dbReference type="Proteomes" id="UP000258309"/>
    </source>
</evidence>
<dbReference type="AlphaFoldDB" id="A0A3E2GVD6"/>
<proteinExistence type="predicted"/>
<evidence type="ECO:0000313" key="1">
    <source>
        <dbReference type="EMBL" id="RFU25145.1"/>
    </source>
</evidence>